<organism evidence="2 3">
    <name type="scientific">Candidatus Iainarchaeum sp</name>
    <dbReference type="NCBI Taxonomy" id="3101447"/>
    <lineage>
        <taxon>Archaea</taxon>
        <taxon>Candidatus Iainarchaeota</taxon>
        <taxon>Candidatus Iainarchaeia</taxon>
        <taxon>Candidatus Iainarchaeales</taxon>
        <taxon>Candidatus Iainarchaeaceae</taxon>
        <taxon>Candidatus Iainarchaeum</taxon>
    </lineage>
</organism>
<evidence type="ECO:0000313" key="3">
    <source>
        <dbReference type="Proteomes" id="UP000565078"/>
    </source>
</evidence>
<gene>
    <name evidence="2" type="ORF">HA254_07555</name>
</gene>
<proteinExistence type="predicted"/>
<dbReference type="GO" id="GO:0043023">
    <property type="term" value="F:ribosomal large subunit binding"/>
    <property type="evidence" value="ECO:0007669"/>
    <property type="project" value="TreeGrafter"/>
</dbReference>
<dbReference type="InterPro" id="IPR051608">
    <property type="entry name" value="RQC_Subunit_NEMF"/>
</dbReference>
<protein>
    <submittedName>
        <fullName evidence="2">DUF814 domain-containing protein</fullName>
    </submittedName>
</protein>
<dbReference type="InterPro" id="IPR008532">
    <property type="entry name" value="NFACT_RNA-bd"/>
</dbReference>
<dbReference type="AlphaFoldDB" id="A0A7J4IY83"/>
<comment type="caution">
    <text evidence="2">The sequence shown here is derived from an EMBL/GenBank/DDBJ whole genome shotgun (WGS) entry which is preliminary data.</text>
</comment>
<dbReference type="EMBL" id="DUGC01000116">
    <property type="protein sequence ID" value="HIH10493.1"/>
    <property type="molecule type" value="Genomic_DNA"/>
</dbReference>
<dbReference type="GO" id="GO:1990112">
    <property type="term" value="C:RQC complex"/>
    <property type="evidence" value="ECO:0007669"/>
    <property type="project" value="TreeGrafter"/>
</dbReference>
<dbReference type="PANTHER" id="PTHR15239:SF6">
    <property type="entry name" value="RIBOSOME QUALITY CONTROL COMPLEX SUBUNIT NEMF"/>
    <property type="match status" value="1"/>
</dbReference>
<sequence length="267" mass="29163">MRVELDFTISVQENADRYYALAKKSRKKLDGLAKGAEEIRRKMSQQAKAPLQSALVRKKERRWFEKFRWCRTSEGLLVVAGRDAKGNEQVVKKVMADDDLYFHADIHGAAHTVLKCEGKRPGAISKQEAAIFAAVCSKAWQEQIPAIDVYSVTPSQVSKSAPSGESIGTGAFMVYGGREWFKKTPLEYAVGFRHAEGAFEVFAGPPSSVRSMAQHFVGVGFGSASKGEAAKLILKIFSSKAQKKIGLGIDDIIPLLPTGGLQVSAIK</sequence>
<accession>A0A7J4IY83</accession>
<dbReference type="GO" id="GO:0072344">
    <property type="term" value="P:rescue of stalled ribosome"/>
    <property type="evidence" value="ECO:0007669"/>
    <property type="project" value="TreeGrafter"/>
</dbReference>
<evidence type="ECO:0000259" key="1">
    <source>
        <dbReference type="Pfam" id="PF05670"/>
    </source>
</evidence>
<dbReference type="GO" id="GO:0000049">
    <property type="term" value="F:tRNA binding"/>
    <property type="evidence" value="ECO:0007669"/>
    <property type="project" value="TreeGrafter"/>
</dbReference>
<name>A0A7J4IY83_9ARCH</name>
<feature type="domain" description="NFACT RNA-binding" evidence="1">
    <location>
        <begin position="66"/>
        <end position="176"/>
    </location>
</feature>
<dbReference type="PANTHER" id="PTHR15239">
    <property type="entry name" value="NUCLEAR EXPORT MEDIATOR FACTOR NEMF"/>
    <property type="match status" value="1"/>
</dbReference>
<reference evidence="3" key="1">
    <citation type="journal article" date="2020" name="bioRxiv">
        <title>A rank-normalized archaeal taxonomy based on genome phylogeny resolves widespread incomplete and uneven classifications.</title>
        <authorList>
            <person name="Rinke C."/>
            <person name="Chuvochina M."/>
            <person name="Mussig A.J."/>
            <person name="Chaumeil P.-A."/>
            <person name="Waite D.W."/>
            <person name="Whitman W.B."/>
            <person name="Parks D.H."/>
            <person name="Hugenholtz P."/>
        </authorList>
    </citation>
    <scope>NUCLEOTIDE SEQUENCE [LARGE SCALE GENOMIC DNA]</scope>
</reference>
<evidence type="ECO:0000313" key="2">
    <source>
        <dbReference type="EMBL" id="HIH10493.1"/>
    </source>
</evidence>
<dbReference type="Proteomes" id="UP000565078">
    <property type="component" value="Unassembled WGS sequence"/>
</dbReference>
<dbReference type="Pfam" id="PF05670">
    <property type="entry name" value="NFACT-R_1"/>
    <property type="match status" value="1"/>
</dbReference>